<accession>A0A6C0IBZ4</accession>
<organism evidence="1">
    <name type="scientific">viral metagenome</name>
    <dbReference type="NCBI Taxonomy" id="1070528"/>
    <lineage>
        <taxon>unclassified sequences</taxon>
        <taxon>metagenomes</taxon>
        <taxon>organismal metagenomes</taxon>
    </lineage>
</organism>
<dbReference type="AlphaFoldDB" id="A0A6C0IBZ4"/>
<protein>
    <submittedName>
        <fullName evidence="1">Uncharacterized protein</fullName>
    </submittedName>
</protein>
<dbReference type="InterPro" id="IPR012337">
    <property type="entry name" value="RNaseH-like_sf"/>
</dbReference>
<sequence length="277" mass="30937">MSVISFDVGIKNLAFCVLKKLPNEKYELLGWDNVNLLNDSSTGLPTKNICYSCKSKATHQSGEVNSCARHSVRPILTDLSGNKLLKIPSTKELYSILLAKESTTKKSAKKEALVEALKKYYAFPLEVIKPLKVANFDLSYFHDSIRFLVLKHKESWLQLDEICIENQPAFKNPQMKSVQMLLFATLRDILRTETQGPPPIRLVHASQKVKGKTAGDDGYKERKKGSEDRVTSAINAKKIIDTHNLIGKFQGAAKKNDLADAFCMCLDAIAKMCAKES</sequence>
<evidence type="ECO:0000313" key="1">
    <source>
        <dbReference type="EMBL" id="QHT89906.1"/>
    </source>
</evidence>
<proteinExistence type="predicted"/>
<dbReference type="GO" id="GO:0003676">
    <property type="term" value="F:nucleic acid binding"/>
    <property type="evidence" value="ECO:0007669"/>
    <property type="project" value="InterPro"/>
</dbReference>
<dbReference type="SUPFAM" id="SSF53098">
    <property type="entry name" value="Ribonuclease H-like"/>
    <property type="match status" value="1"/>
</dbReference>
<dbReference type="Gene3D" id="3.30.420.10">
    <property type="entry name" value="Ribonuclease H-like superfamily/Ribonuclease H"/>
    <property type="match status" value="1"/>
</dbReference>
<reference evidence="1" key="1">
    <citation type="journal article" date="2020" name="Nature">
        <title>Giant virus diversity and host interactions through global metagenomics.</title>
        <authorList>
            <person name="Schulz F."/>
            <person name="Roux S."/>
            <person name="Paez-Espino D."/>
            <person name="Jungbluth S."/>
            <person name="Walsh D.A."/>
            <person name="Denef V.J."/>
            <person name="McMahon K.D."/>
            <person name="Konstantinidis K.T."/>
            <person name="Eloe-Fadrosh E.A."/>
            <person name="Kyrpides N.C."/>
            <person name="Woyke T."/>
        </authorList>
    </citation>
    <scope>NUCLEOTIDE SEQUENCE</scope>
    <source>
        <strain evidence="1">GVMAG-M-3300023184-62</strain>
    </source>
</reference>
<dbReference type="InterPro" id="IPR036397">
    <property type="entry name" value="RNaseH_sf"/>
</dbReference>
<dbReference type="EMBL" id="MN740152">
    <property type="protein sequence ID" value="QHT89906.1"/>
    <property type="molecule type" value="Genomic_DNA"/>
</dbReference>
<name>A0A6C0IBZ4_9ZZZZ</name>